<comment type="similarity">
    <text evidence="1 4">Belongs to the prolyl-tRNA editing family. YbaK/EbsC subfamily.</text>
</comment>
<organism evidence="6 7">
    <name type="scientific">Pseudoalteromonas phenolica</name>
    <dbReference type="NCBI Taxonomy" id="161398"/>
    <lineage>
        <taxon>Bacteria</taxon>
        <taxon>Pseudomonadati</taxon>
        <taxon>Pseudomonadota</taxon>
        <taxon>Gammaproteobacteria</taxon>
        <taxon>Alteromonadales</taxon>
        <taxon>Pseudoalteromonadaceae</taxon>
        <taxon>Pseudoalteromonas</taxon>
    </lineage>
</organism>
<dbReference type="NCBIfam" id="TIGR00011">
    <property type="entry name" value="YbaK_EbsC"/>
    <property type="match status" value="1"/>
</dbReference>
<sequence>MTPAILLAKKAKISFNVHEYKHEPKAQSYGLEAAEKLGLNPSQVFKTLVVETDSKQLVVAVLPVNQQLNLKSLAKAVGAKKAAMAPQQLVERSTGYILGGVSPLAQKKRLATVIDSSAKNFETIFVSAGRRGLEIELAADTLCELTQGQFADIQSV</sequence>
<name>A0A0S2K1E8_9GAMM</name>
<dbReference type="OrthoDB" id="9809296at2"/>
<dbReference type="KEGG" id="pphe:PP2015_1826"/>
<proteinExistence type="inferred from homology"/>
<dbReference type="RefSeq" id="WP_058029991.1">
    <property type="nucleotide sequence ID" value="NZ_CP013187.1"/>
</dbReference>
<evidence type="ECO:0000256" key="4">
    <source>
        <dbReference type="PIRNR" id="PIRNR006181"/>
    </source>
</evidence>
<dbReference type="Pfam" id="PF04073">
    <property type="entry name" value="tRNA_edit"/>
    <property type="match status" value="1"/>
</dbReference>
<protein>
    <recommendedName>
        <fullName evidence="4">Cys-tRNA(Pro)/Cys-tRNA(Cys) deacylase</fullName>
        <ecNumber evidence="4">4.2.-.-</ecNumber>
    </recommendedName>
</protein>
<feature type="domain" description="YbaK/aminoacyl-tRNA synthetase-associated" evidence="5">
    <location>
        <begin position="32"/>
        <end position="140"/>
    </location>
</feature>
<evidence type="ECO:0000256" key="1">
    <source>
        <dbReference type="ARBA" id="ARBA00009798"/>
    </source>
</evidence>
<dbReference type="GO" id="GO:0006412">
    <property type="term" value="P:translation"/>
    <property type="evidence" value="ECO:0007669"/>
    <property type="project" value="UniProtKB-KW"/>
</dbReference>
<evidence type="ECO:0000256" key="2">
    <source>
        <dbReference type="ARBA" id="ARBA00022917"/>
    </source>
</evidence>
<evidence type="ECO:0000256" key="3">
    <source>
        <dbReference type="ARBA" id="ARBA00023239"/>
    </source>
</evidence>
<dbReference type="CDD" id="cd00002">
    <property type="entry name" value="YbaK_deacylase"/>
    <property type="match status" value="1"/>
</dbReference>
<dbReference type="InterPro" id="IPR004369">
    <property type="entry name" value="Prolyl-tRNA_editing_YbaK/EbsC"/>
</dbReference>
<keyword evidence="3 4" id="KW-0456">Lyase</keyword>
<dbReference type="EC" id="4.2.-.-" evidence="4"/>
<dbReference type="InterPro" id="IPR007214">
    <property type="entry name" value="YbaK/aa-tRNA-synth-assoc-dom"/>
</dbReference>
<dbReference type="PIRSF" id="PIRSF006181">
    <property type="entry name" value="EbsC_YbaK"/>
    <property type="match status" value="1"/>
</dbReference>
<dbReference type="PATRIC" id="fig|161398.10.peg.1853"/>
<dbReference type="GO" id="GO:0016829">
    <property type="term" value="F:lyase activity"/>
    <property type="evidence" value="ECO:0007669"/>
    <property type="project" value="UniProtKB-KW"/>
</dbReference>
<keyword evidence="2 4" id="KW-0648">Protein biosynthesis</keyword>
<keyword evidence="7" id="KW-1185">Reference proteome</keyword>
<dbReference type="InterPro" id="IPR036754">
    <property type="entry name" value="YbaK/aa-tRNA-synt-asso_dom_sf"/>
</dbReference>
<dbReference type="Proteomes" id="UP000061457">
    <property type="component" value="Chromosome I"/>
</dbReference>
<evidence type="ECO:0000259" key="5">
    <source>
        <dbReference type="Pfam" id="PF04073"/>
    </source>
</evidence>
<dbReference type="SUPFAM" id="SSF55826">
    <property type="entry name" value="YbaK/ProRS associated domain"/>
    <property type="match status" value="1"/>
</dbReference>
<reference evidence="6 7" key="1">
    <citation type="submission" date="2015-11" db="EMBL/GenBank/DDBJ databases">
        <authorList>
            <person name="Zhang Y."/>
            <person name="Guo Z."/>
        </authorList>
    </citation>
    <scope>NUCLEOTIDE SEQUENCE [LARGE SCALE GENOMIC DNA]</scope>
    <source>
        <strain evidence="6 7">KCTC 12086</strain>
    </source>
</reference>
<evidence type="ECO:0000313" key="7">
    <source>
        <dbReference type="Proteomes" id="UP000061457"/>
    </source>
</evidence>
<dbReference type="AlphaFoldDB" id="A0A0S2K1E8"/>
<gene>
    <name evidence="6" type="ORF">PP2015_1826</name>
</gene>
<evidence type="ECO:0000313" key="6">
    <source>
        <dbReference type="EMBL" id="ALO42327.1"/>
    </source>
</evidence>
<dbReference type="STRING" id="161398.PP2015_1826"/>
<dbReference type="EMBL" id="CP013187">
    <property type="protein sequence ID" value="ALO42327.1"/>
    <property type="molecule type" value="Genomic_DNA"/>
</dbReference>
<dbReference type="Gene3D" id="3.90.960.10">
    <property type="entry name" value="YbaK/aminoacyl-tRNA synthetase-associated domain"/>
    <property type="match status" value="1"/>
</dbReference>
<accession>A0A0S2K1E8</accession>
<dbReference type="GO" id="GO:0002161">
    <property type="term" value="F:aminoacyl-tRNA deacylase activity"/>
    <property type="evidence" value="ECO:0007669"/>
    <property type="project" value="InterPro"/>
</dbReference>
<dbReference type="PANTHER" id="PTHR30411:SF0">
    <property type="entry name" value="CYS-TRNA(PRO)_CYS-TRNA(CYS) DEACYLASE YBAK"/>
    <property type="match status" value="1"/>
</dbReference>
<dbReference type="PANTHER" id="PTHR30411">
    <property type="entry name" value="CYTOPLASMIC PROTEIN"/>
    <property type="match status" value="1"/>
</dbReference>